<reference evidence="1 2" key="1">
    <citation type="submission" date="2017-06" db="EMBL/GenBank/DDBJ databases">
        <title>A platform for efficient transgenesis in Macrostomum lignano, a flatworm model organism for stem cell research.</title>
        <authorList>
            <person name="Berezikov E."/>
        </authorList>
    </citation>
    <scope>NUCLEOTIDE SEQUENCE [LARGE SCALE GENOMIC DNA]</scope>
    <source>
        <strain evidence="1">DV1</strain>
        <tissue evidence="1">Whole organism</tissue>
    </source>
</reference>
<dbReference type="Proteomes" id="UP000215902">
    <property type="component" value="Unassembled WGS sequence"/>
</dbReference>
<proteinExistence type="predicted"/>
<feature type="non-terminal residue" evidence="1">
    <location>
        <position position="1"/>
    </location>
</feature>
<name>A0A267F1A3_9PLAT</name>
<comment type="caution">
    <text evidence="1">The sequence shown here is derived from an EMBL/GenBank/DDBJ whole genome shotgun (WGS) entry which is preliminary data.</text>
</comment>
<dbReference type="AlphaFoldDB" id="A0A267F1A3"/>
<keyword evidence="2" id="KW-1185">Reference proteome</keyword>
<sequence>LQGQAMLDEKIGDRVERLKMVNDLVKLESEFCALGRDLAKRGEAARAEFRDVQGFELLTRHQSVCQVLDKHPDSASQVELRLLRAVFQLCCGAGAVADEEKQVSAEGKTGQQQQTGSRDNRIRSLQIRGVAEYALQVATDEKFDESLRLAALRLLELITADGSVCKLLCNRMNFANDEGLYRNEFRNDDLATVCSLACLCRPPTERPAVLEACSRVLANLCTCPRLQRRLCDIQRPPPKLEKGPGEQDLEDSEAIKRLQEAQARANANDANPVVAVDKLVDTVADHLKSLGDNIADVSPTFADAIVRLSGLSSFRASARGHPKLLDCLARLATNVMDSKKSASAARVLAVSLIEPKEQLELLEEPPAGELQSDSATIPKQVADSMKVIELAKRLRSADVNKLLDDFLNCDVHPCEELFTLIYRSAYSDDLREDGSLDFKKLCNSLRKPDWADASPLLFAGALMSLARASRADPSSAVAFSTSGGFDLLTKHRALPTAMQVLSLEEHQDLQPPEQRQRHRQRIALLAAAYRLGCALAVTSEDSGRAHCVRFLQMPSVLDQSVKFLDPVMPHPMRDASLDILLAISQRPEVCKLMCNKLNLLPHLYLLPAQGEKGSNLLRQLLNCPRWKNRMLQDGSSEAGLLFDLDQQQPPSLELLMSMRDVLGNGYHLAAQLDALINKLEPSG</sequence>
<protein>
    <submittedName>
        <fullName evidence="1">Uncharacterized protein</fullName>
    </submittedName>
</protein>
<evidence type="ECO:0000313" key="2">
    <source>
        <dbReference type="Proteomes" id="UP000215902"/>
    </source>
</evidence>
<dbReference type="EMBL" id="NIVC01001476">
    <property type="protein sequence ID" value="PAA67528.1"/>
    <property type="molecule type" value="Genomic_DNA"/>
</dbReference>
<organism evidence="1 2">
    <name type="scientific">Macrostomum lignano</name>
    <dbReference type="NCBI Taxonomy" id="282301"/>
    <lineage>
        <taxon>Eukaryota</taxon>
        <taxon>Metazoa</taxon>
        <taxon>Spiralia</taxon>
        <taxon>Lophotrochozoa</taxon>
        <taxon>Platyhelminthes</taxon>
        <taxon>Rhabditophora</taxon>
        <taxon>Macrostomorpha</taxon>
        <taxon>Macrostomida</taxon>
        <taxon>Macrostomidae</taxon>
        <taxon>Macrostomum</taxon>
    </lineage>
</organism>
<accession>A0A267F1A3</accession>
<evidence type="ECO:0000313" key="1">
    <source>
        <dbReference type="EMBL" id="PAA67528.1"/>
    </source>
</evidence>
<gene>
    <name evidence="1" type="ORF">BOX15_Mlig026561g1</name>
</gene>